<organism evidence="2 3">
    <name type="scientific">Agrococcus casei LMG 22410</name>
    <dbReference type="NCBI Taxonomy" id="1255656"/>
    <lineage>
        <taxon>Bacteria</taxon>
        <taxon>Bacillati</taxon>
        <taxon>Actinomycetota</taxon>
        <taxon>Actinomycetes</taxon>
        <taxon>Micrococcales</taxon>
        <taxon>Microbacteriaceae</taxon>
        <taxon>Agrococcus</taxon>
    </lineage>
</organism>
<evidence type="ECO:0000256" key="1">
    <source>
        <dbReference type="SAM" id="MobiDB-lite"/>
    </source>
</evidence>
<sequence>MTDIVFETRDRIALITLNRPDSLNAWTTEMQQQLASAVTAYGTDDTVDAIVITGTGERAFCAGQDLAEITDFTSDDVEGWLDNFKIVYDSILSVPKPVVAALNGVAAGSGYQLALICDRRIAHSGVRMGQPEVNSGIPSITGHFLTQYSLGHSRTSDMMLTGRLLGADEAQQAGLIHKLVEQQDVLAAAMEDARELASKPPLAFKLTKQRMRDLMWPGLLEAFEAALVIDQGAWSDGEPQQSAKDFFTARSAKGSEGAE</sequence>
<dbReference type="PANTHER" id="PTHR11941">
    <property type="entry name" value="ENOYL-COA HYDRATASE-RELATED"/>
    <property type="match status" value="1"/>
</dbReference>
<accession>A0A1R4GB02</accession>
<evidence type="ECO:0000313" key="2">
    <source>
        <dbReference type="EMBL" id="SJM65430.1"/>
    </source>
</evidence>
<dbReference type="InterPro" id="IPR001753">
    <property type="entry name" value="Enoyl-CoA_hydra/iso"/>
</dbReference>
<dbReference type="SUPFAM" id="SSF52096">
    <property type="entry name" value="ClpP/crotonase"/>
    <property type="match status" value="1"/>
</dbReference>
<gene>
    <name evidence="2" type="ORF">CZ674_10490</name>
</gene>
<dbReference type="Pfam" id="PF00378">
    <property type="entry name" value="ECH_1"/>
    <property type="match status" value="1"/>
</dbReference>
<dbReference type="CDD" id="cd06558">
    <property type="entry name" value="crotonase-like"/>
    <property type="match status" value="1"/>
</dbReference>
<evidence type="ECO:0000313" key="3">
    <source>
        <dbReference type="Proteomes" id="UP000195787"/>
    </source>
</evidence>
<feature type="region of interest" description="Disordered" evidence="1">
    <location>
        <begin position="236"/>
        <end position="259"/>
    </location>
</feature>
<keyword evidence="3" id="KW-1185">Reference proteome</keyword>
<name>A0A1R4GB02_9MICO</name>
<dbReference type="InterPro" id="IPR029045">
    <property type="entry name" value="ClpP/crotonase-like_dom_sf"/>
</dbReference>
<dbReference type="GeneID" id="303173635"/>
<dbReference type="PANTHER" id="PTHR11941:SF54">
    <property type="entry name" value="ENOYL-COA HYDRATASE, MITOCHONDRIAL"/>
    <property type="match status" value="1"/>
</dbReference>
<dbReference type="OrthoDB" id="8452484at2"/>
<dbReference type="EC" id="4.2.1.17" evidence="2"/>
<reference evidence="2 3" key="1">
    <citation type="submission" date="2017-02" db="EMBL/GenBank/DDBJ databases">
        <authorList>
            <person name="Peterson S.W."/>
        </authorList>
    </citation>
    <scope>NUCLEOTIDE SEQUENCE [LARGE SCALE GENOMIC DNA]</scope>
    <source>
        <strain evidence="2 3">LMG 22410</strain>
    </source>
</reference>
<dbReference type="AlphaFoldDB" id="A0A1R4GB02"/>
<dbReference type="EMBL" id="FUHU01000043">
    <property type="protein sequence ID" value="SJM65430.1"/>
    <property type="molecule type" value="Genomic_DNA"/>
</dbReference>
<dbReference type="Gene3D" id="3.90.226.10">
    <property type="entry name" value="2-enoyl-CoA Hydratase, Chain A, domain 1"/>
    <property type="match status" value="1"/>
</dbReference>
<dbReference type="RefSeq" id="WP_086992503.1">
    <property type="nucleotide sequence ID" value="NZ_FUHU01000043.1"/>
</dbReference>
<keyword evidence="2" id="KW-0456">Lyase</keyword>
<dbReference type="GO" id="GO:0006635">
    <property type="term" value="P:fatty acid beta-oxidation"/>
    <property type="evidence" value="ECO:0007669"/>
    <property type="project" value="TreeGrafter"/>
</dbReference>
<proteinExistence type="predicted"/>
<dbReference type="GO" id="GO:0004300">
    <property type="term" value="F:enoyl-CoA hydratase activity"/>
    <property type="evidence" value="ECO:0007669"/>
    <property type="project" value="UniProtKB-EC"/>
</dbReference>
<protein>
    <submittedName>
        <fullName evidence="2">Enoyl-CoA hydratase</fullName>
        <ecNumber evidence="2">4.2.1.17</ecNumber>
    </submittedName>
</protein>
<dbReference type="Proteomes" id="UP000195787">
    <property type="component" value="Unassembled WGS sequence"/>
</dbReference>